<evidence type="ECO:0000256" key="9">
    <source>
        <dbReference type="ARBA" id="ARBA00023180"/>
    </source>
</evidence>
<dbReference type="Pfam" id="PF13855">
    <property type="entry name" value="LRR_8"/>
    <property type="match status" value="2"/>
</dbReference>
<dbReference type="EMBL" id="JAMYWD010000010">
    <property type="protein sequence ID" value="KAJ4959127.1"/>
    <property type="molecule type" value="Genomic_DNA"/>
</dbReference>
<evidence type="ECO:0000256" key="6">
    <source>
        <dbReference type="ARBA" id="ARBA00022737"/>
    </source>
</evidence>
<keyword evidence="14" id="KW-1185">Reference proteome</keyword>
<dbReference type="GO" id="GO:0016020">
    <property type="term" value="C:membrane"/>
    <property type="evidence" value="ECO:0007669"/>
    <property type="project" value="UniProtKB-SubCell"/>
</dbReference>
<dbReference type="Gene3D" id="3.80.10.10">
    <property type="entry name" value="Ribonuclease Inhibitor"/>
    <property type="match status" value="3"/>
</dbReference>
<dbReference type="InterPro" id="IPR013210">
    <property type="entry name" value="LRR_N_plant-typ"/>
</dbReference>
<dbReference type="PROSITE" id="PS51450">
    <property type="entry name" value="LRR"/>
    <property type="match status" value="1"/>
</dbReference>
<dbReference type="SUPFAM" id="SSF52058">
    <property type="entry name" value="L domain-like"/>
    <property type="match status" value="1"/>
</dbReference>
<dbReference type="PANTHER" id="PTHR48054:SF30">
    <property type="entry name" value="LEUCINE-RICH REPEAT PROTEIN KINASE FAMILY PROTEIN"/>
    <property type="match status" value="1"/>
</dbReference>
<dbReference type="FunFam" id="3.80.10.10:FF:000233">
    <property type="entry name" value="Leucine-rich repeat receptor-like protein kinase TDR"/>
    <property type="match status" value="1"/>
</dbReference>
<name>A0A9Q0H7T5_9MAGN</name>
<sequence length="976" mass="106366">MRVPMEMLMSLAPSFLLVLMLTVVASTADNFSDVLLGLKSELIDGSNSLSDWSIPSGGSPPGKILACSWSGITCTKNSSMIVGLDLSRKNLSGAISGKHIKLLSNLVDLNLSHNSFSGQLPPEVFNLTDLRSLDISRNDFSGHFPAGVSAVKHLVLLDGFSNSFSGLLPPEVAQLDSLKVLNLAGSYFEGPIPSDYGSFKSLEFLHLAGNLLNGEIPPELGKLKTITHMEIGYNSYQGSIPWQLGNMSELQYLDIAEANLSGPIPNHLCNLTNLQSLFLFRNWLTGSIPEEFGNISSLVNLDLSDNRISGSIPDSFASLKNLRLLSLMYNDMMGSVPEGIAELPLLESLLIWNNLFSGPLPQSLGRNSKLKWVDVSTNSLTGGIPPDICARGTLFKLMLFSNNFTGGLSPLANCSPLVRLRVEDNSFSGEIPLKFSLLLDITYIDLSRNKFTGGIPRDIIQASKLQYFNVSENPGLQGVLPAKTWSLPLLQNFSASSCNISGNLPPFGSCNSVSVLELNRNSLSGSISDSIANCQYLERMDLANNNLTGYIPVELASLPTLHFVDLSHNEIKGSIPVKFGNSSSLALLNISFNDISGYVPPEQIFRSMGASAFIGNPQLCGEPLPPCPDSKEIPHVAGLRLGSKGTEKLTWVLLSCAGGVFFIVMAALAIFYLQKASNGQWKMVSFIGLPRFTANDVLRSFSYTESTEPVPALSVPVSKAVLPTGITVSVKKIEWGARRRGVMSEFISRMGNARHKNLTRLLGLCSNKHVAYLLYDYLPNGNLAEKMNMKRETPISTWSAKYKIVIGIARGLCYLHHDCYPAIPHGDIKASNIVFDENQEPHLAEFGLRTLLQMSEGRLRGSISSTDALSDSGDFNSAIKDELCRDIYNFGEVLLEILTNGKLTNGEASIHSTPRDRILREIYDENEVGSIGELREETKLVLEVALLCTRSIPSDRPSMEDALKLLSGLRPHSKHC</sequence>
<evidence type="ECO:0000256" key="3">
    <source>
        <dbReference type="ARBA" id="ARBA00022614"/>
    </source>
</evidence>
<evidence type="ECO:0000256" key="2">
    <source>
        <dbReference type="ARBA" id="ARBA00008684"/>
    </source>
</evidence>
<feature type="chain" id="PRO_5040330909" description="Protein kinase domain-containing protein" evidence="11">
    <location>
        <begin position="29"/>
        <end position="976"/>
    </location>
</feature>
<dbReference type="Proteomes" id="UP001141806">
    <property type="component" value="Unassembled WGS sequence"/>
</dbReference>
<dbReference type="SUPFAM" id="SSF56112">
    <property type="entry name" value="Protein kinase-like (PK-like)"/>
    <property type="match status" value="1"/>
</dbReference>
<accession>A0A9Q0H7T5</accession>
<feature type="signal peptide" evidence="11">
    <location>
        <begin position="1"/>
        <end position="28"/>
    </location>
</feature>
<feature type="domain" description="Protein kinase" evidence="12">
    <location>
        <begin position="681"/>
        <end position="976"/>
    </location>
</feature>
<dbReference type="InterPro" id="IPR000719">
    <property type="entry name" value="Prot_kinase_dom"/>
</dbReference>
<evidence type="ECO:0000256" key="8">
    <source>
        <dbReference type="ARBA" id="ARBA00023136"/>
    </source>
</evidence>
<dbReference type="InterPro" id="IPR008271">
    <property type="entry name" value="Ser/Thr_kinase_AS"/>
</dbReference>
<dbReference type="OrthoDB" id="676979at2759"/>
<dbReference type="FunFam" id="3.80.10.10:FF:000275">
    <property type="entry name" value="Leucine-rich repeat receptor-like protein kinase"/>
    <property type="match status" value="1"/>
</dbReference>
<evidence type="ECO:0000256" key="5">
    <source>
        <dbReference type="ARBA" id="ARBA00022729"/>
    </source>
</evidence>
<dbReference type="Pfam" id="PF07714">
    <property type="entry name" value="PK_Tyr_Ser-Thr"/>
    <property type="match status" value="1"/>
</dbReference>
<proteinExistence type="inferred from homology"/>
<dbReference type="SUPFAM" id="SSF52047">
    <property type="entry name" value="RNI-like"/>
    <property type="match status" value="1"/>
</dbReference>
<evidence type="ECO:0000256" key="4">
    <source>
        <dbReference type="ARBA" id="ARBA00022692"/>
    </source>
</evidence>
<organism evidence="13 14">
    <name type="scientific">Protea cynaroides</name>
    <dbReference type="NCBI Taxonomy" id="273540"/>
    <lineage>
        <taxon>Eukaryota</taxon>
        <taxon>Viridiplantae</taxon>
        <taxon>Streptophyta</taxon>
        <taxon>Embryophyta</taxon>
        <taxon>Tracheophyta</taxon>
        <taxon>Spermatophyta</taxon>
        <taxon>Magnoliopsida</taxon>
        <taxon>Proteales</taxon>
        <taxon>Proteaceae</taxon>
        <taxon>Protea</taxon>
    </lineage>
</organism>
<keyword evidence="5 11" id="KW-0732">Signal</keyword>
<dbReference type="InterPro" id="IPR032675">
    <property type="entry name" value="LRR_dom_sf"/>
</dbReference>
<dbReference type="PROSITE" id="PS00108">
    <property type="entry name" value="PROTEIN_KINASE_ST"/>
    <property type="match status" value="1"/>
</dbReference>
<keyword evidence="9" id="KW-0325">Glycoprotein</keyword>
<keyword evidence="6" id="KW-0677">Repeat</keyword>
<dbReference type="AlphaFoldDB" id="A0A9Q0H7T5"/>
<dbReference type="InterPro" id="IPR011009">
    <property type="entry name" value="Kinase-like_dom_sf"/>
</dbReference>
<evidence type="ECO:0000313" key="13">
    <source>
        <dbReference type="EMBL" id="KAJ4959127.1"/>
    </source>
</evidence>
<gene>
    <name evidence="13" type="ORF">NE237_026238</name>
</gene>
<dbReference type="PANTHER" id="PTHR48054">
    <property type="entry name" value="RECEPTOR KINASE-LIKE PROTEIN XA21"/>
    <property type="match status" value="1"/>
</dbReference>
<dbReference type="Pfam" id="PF08263">
    <property type="entry name" value="LRRNT_2"/>
    <property type="match status" value="1"/>
</dbReference>
<dbReference type="Gene3D" id="3.30.200.20">
    <property type="entry name" value="Phosphorylase Kinase, domain 1"/>
    <property type="match status" value="1"/>
</dbReference>
<keyword evidence="7 10" id="KW-1133">Transmembrane helix</keyword>
<comment type="subcellular location">
    <subcellularLocation>
        <location evidence="1">Membrane</location>
        <topology evidence="1">Single-pass membrane protein</topology>
    </subcellularLocation>
</comment>
<keyword evidence="4 10" id="KW-0812">Transmembrane</keyword>
<keyword evidence="3" id="KW-0433">Leucine-rich repeat</keyword>
<dbReference type="Gene3D" id="1.10.510.10">
    <property type="entry name" value="Transferase(Phosphotransferase) domain 1"/>
    <property type="match status" value="1"/>
</dbReference>
<evidence type="ECO:0000256" key="7">
    <source>
        <dbReference type="ARBA" id="ARBA00022989"/>
    </source>
</evidence>
<dbReference type="FunFam" id="3.30.200.20:FF:001006">
    <property type="entry name" value="Leucine-rich repeat receptor-like protein kinase TDR"/>
    <property type="match status" value="1"/>
</dbReference>
<comment type="similarity">
    <text evidence="2">Belongs to the protein kinase superfamily. Ser/Thr protein kinase family.</text>
</comment>
<evidence type="ECO:0000256" key="11">
    <source>
        <dbReference type="SAM" id="SignalP"/>
    </source>
</evidence>
<dbReference type="SMART" id="SM00220">
    <property type="entry name" value="S_TKc"/>
    <property type="match status" value="1"/>
</dbReference>
<dbReference type="InterPro" id="IPR001245">
    <property type="entry name" value="Ser-Thr/Tyr_kinase_cat_dom"/>
</dbReference>
<dbReference type="GO" id="GO:0009791">
    <property type="term" value="P:post-embryonic development"/>
    <property type="evidence" value="ECO:0007669"/>
    <property type="project" value="UniProtKB-ARBA"/>
</dbReference>
<evidence type="ECO:0000313" key="14">
    <source>
        <dbReference type="Proteomes" id="UP001141806"/>
    </source>
</evidence>
<dbReference type="FunFam" id="1.10.510.10:FF:001306">
    <property type="entry name" value="Leucine-rich repeat receptor-like protein kinase TDR"/>
    <property type="match status" value="1"/>
</dbReference>
<protein>
    <recommendedName>
        <fullName evidence="12">Protein kinase domain-containing protein</fullName>
    </recommendedName>
</protein>
<dbReference type="GO" id="GO:0004672">
    <property type="term" value="F:protein kinase activity"/>
    <property type="evidence" value="ECO:0007669"/>
    <property type="project" value="InterPro"/>
</dbReference>
<dbReference type="GO" id="GO:0005524">
    <property type="term" value="F:ATP binding"/>
    <property type="evidence" value="ECO:0007669"/>
    <property type="project" value="InterPro"/>
</dbReference>
<dbReference type="InterPro" id="IPR001611">
    <property type="entry name" value="Leu-rich_rpt"/>
</dbReference>
<evidence type="ECO:0000259" key="12">
    <source>
        <dbReference type="PROSITE" id="PS50011"/>
    </source>
</evidence>
<dbReference type="Pfam" id="PF00560">
    <property type="entry name" value="LRR_1"/>
    <property type="match status" value="4"/>
</dbReference>
<reference evidence="13" key="1">
    <citation type="journal article" date="2023" name="Plant J.">
        <title>The genome of the king protea, Protea cynaroides.</title>
        <authorList>
            <person name="Chang J."/>
            <person name="Duong T.A."/>
            <person name="Schoeman C."/>
            <person name="Ma X."/>
            <person name="Roodt D."/>
            <person name="Barker N."/>
            <person name="Li Z."/>
            <person name="Van de Peer Y."/>
            <person name="Mizrachi E."/>
        </authorList>
    </citation>
    <scope>NUCLEOTIDE SEQUENCE</scope>
    <source>
        <tissue evidence="13">Young leaves</tissue>
    </source>
</reference>
<dbReference type="PROSITE" id="PS50011">
    <property type="entry name" value="PROTEIN_KINASE_DOM"/>
    <property type="match status" value="1"/>
</dbReference>
<dbReference type="SMART" id="SM00369">
    <property type="entry name" value="LRR_TYP"/>
    <property type="match status" value="5"/>
</dbReference>
<evidence type="ECO:0000256" key="10">
    <source>
        <dbReference type="SAM" id="Phobius"/>
    </source>
</evidence>
<evidence type="ECO:0000256" key="1">
    <source>
        <dbReference type="ARBA" id="ARBA00004167"/>
    </source>
</evidence>
<dbReference type="FunFam" id="3.80.10.10:FF:000896">
    <property type="entry name" value="Leucine-rich repeat receptor-like protein kinase"/>
    <property type="match status" value="1"/>
</dbReference>
<keyword evidence="8 10" id="KW-0472">Membrane</keyword>
<comment type="caution">
    <text evidence="13">The sequence shown here is derived from an EMBL/GenBank/DDBJ whole genome shotgun (WGS) entry which is preliminary data.</text>
</comment>
<feature type="transmembrane region" description="Helical" evidence="10">
    <location>
        <begin position="649"/>
        <end position="673"/>
    </location>
</feature>
<dbReference type="InterPro" id="IPR003591">
    <property type="entry name" value="Leu-rich_rpt_typical-subtyp"/>
</dbReference>
<dbReference type="InterPro" id="IPR052592">
    <property type="entry name" value="LRR-RLK"/>
</dbReference>